<evidence type="ECO:0000256" key="6">
    <source>
        <dbReference type="ARBA" id="ARBA00022840"/>
    </source>
</evidence>
<dbReference type="InterPro" id="IPR002205">
    <property type="entry name" value="Topo_IIA_dom_A"/>
</dbReference>
<dbReference type="PANTHER" id="PTHR10169">
    <property type="entry name" value="DNA TOPOISOMERASE/GYRASE"/>
    <property type="match status" value="1"/>
</dbReference>
<dbReference type="PRINTS" id="PR01158">
    <property type="entry name" value="TOPISMRASEII"/>
</dbReference>
<dbReference type="GO" id="GO:0005634">
    <property type="term" value="C:nucleus"/>
    <property type="evidence" value="ECO:0007669"/>
    <property type="project" value="TreeGrafter"/>
</dbReference>
<dbReference type="PROSITE" id="PS50880">
    <property type="entry name" value="TOPRIM"/>
    <property type="match status" value="1"/>
</dbReference>
<dbReference type="Gene3D" id="3.30.1490.30">
    <property type="match status" value="1"/>
</dbReference>
<dbReference type="GO" id="GO:0005524">
    <property type="term" value="F:ATP binding"/>
    <property type="evidence" value="ECO:0007669"/>
    <property type="project" value="UniProtKB-UniRule"/>
</dbReference>
<keyword evidence="5 12" id="KW-0547">Nucleotide-binding</keyword>
<dbReference type="Pfam" id="PF00204">
    <property type="entry name" value="DNA_gyraseB"/>
    <property type="match status" value="1"/>
</dbReference>
<keyword evidence="9 11" id="KW-0238">DNA-binding</keyword>
<evidence type="ECO:0000256" key="2">
    <source>
        <dbReference type="ARBA" id="ARBA00001913"/>
    </source>
</evidence>
<evidence type="ECO:0000256" key="11">
    <source>
        <dbReference type="PROSITE-ProRule" id="PRU01384"/>
    </source>
</evidence>
<dbReference type="InterPro" id="IPR013506">
    <property type="entry name" value="Topo_IIA_bsu_dom2"/>
</dbReference>
<evidence type="ECO:0000259" key="14">
    <source>
        <dbReference type="PROSITE" id="PS52040"/>
    </source>
</evidence>
<evidence type="ECO:0000259" key="13">
    <source>
        <dbReference type="PROSITE" id="PS50880"/>
    </source>
</evidence>
<evidence type="ECO:0000313" key="16">
    <source>
        <dbReference type="Proteomes" id="UP000053766"/>
    </source>
</evidence>
<dbReference type="SMART" id="SM00433">
    <property type="entry name" value="TOP2c"/>
    <property type="match status" value="1"/>
</dbReference>
<comment type="similarity">
    <text evidence="4 12">Belongs to the type II topoisomerase family.</text>
</comment>
<dbReference type="InterPro" id="IPR031660">
    <property type="entry name" value="TOPRIM_C"/>
</dbReference>
<proteinExistence type="inferred from homology"/>
<comment type="function">
    <text evidence="12">Control of topological states of DNA by transient breakage and subsequent rejoining of DNA strands. Topoisomerase II makes double-strand breaks.</text>
</comment>
<keyword evidence="6 12" id="KW-0067">ATP-binding</keyword>
<dbReference type="Pfam" id="PF00521">
    <property type="entry name" value="DNA_topoisoIV"/>
    <property type="match status" value="1"/>
</dbReference>
<dbReference type="Proteomes" id="UP000053766">
    <property type="component" value="Unassembled WGS sequence"/>
</dbReference>
<feature type="domain" description="Toprim" evidence="13">
    <location>
        <begin position="493"/>
        <end position="610"/>
    </location>
</feature>
<dbReference type="AlphaFoldDB" id="A0A0D8Y4R8"/>
<dbReference type="EC" id="5.6.2.2" evidence="12"/>
<dbReference type="InterPro" id="IPR003594">
    <property type="entry name" value="HATPase_dom"/>
</dbReference>
<reference evidence="15 16" key="1">
    <citation type="submission" date="2013-11" db="EMBL/GenBank/DDBJ databases">
        <title>Draft genome of the bovine lungworm Dictyocaulus viviparus.</title>
        <authorList>
            <person name="Mitreva M."/>
        </authorList>
    </citation>
    <scope>NUCLEOTIDE SEQUENCE [LARGE SCALE GENOMIC DNA]</scope>
    <source>
        <strain evidence="15 16">HannoverDv2000</strain>
    </source>
</reference>
<dbReference type="InterPro" id="IPR036890">
    <property type="entry name" value="HATPase_C_sf"/>
</dbReference>
<dbReference type="Gene3D" id="3.40.50.670">
    <property type="match status" value="1"/>
</dbReference>
<dbReference type="Gene3D" id="3.90.199.10">
    <property type="entry name" value="Topoisomerase II, domain 5"/>
    <property type="match status" value="1"/>
</dbReference>
<feature type="active site" description="O-(5'-phospho-DNA)-tyrosine intermediate" evidence="11">
    <location>
        <position position="781"/>
    </location>
</feature>
<comment type="cofactor">
    <cofactor evidence="2">
        <name>Ca(2+)</name>
        <dbReference type="ChEBI" id="CHEBI:29108"/>
    </cofactor>
</comment>
<dbReference type="InterPro" id="IPR013760">
    <property type="entry name" value="Topo_IIA-like_dom_sf"/>
</dbReference>
<dbReference type="GO" id="GO:0000819">
    <property type="term" value="P:sister chromatid segregation"/>
    <property type="evidence" value="ECO:0007669"/>
    <property type="project" value="TreeGrafter"/>
</dbReference>
<dbReference type="Gene3D" id="3.30.230.10">
    <property type="match status" value="1"/>
</dbReference>
<feature type="domain" description="Topo IIA-type catalytic" evidence="14">
    <location>
        <begin position="685"/>
        <end position="907"/>
    </location>
</feature>
<keyword evidence="10 11" id="KW-0413">Isomerase</keyword>
<gene>
    <name evidence="15" type="ORF">DICVIV_02862</name>
</gene>
<dbReference type="PROSITE" id="PS52040">
    <property type="entry name" value="TOPO_IIA"/>
    <property type="match status" value="1"/>
</dbReference>
<evidence type="ECO:0000256" key="3">
    <source>
        <dbReference type="ARBA" id="ARBA00001946"/>
    </source>
</evidence>
<dbReference type="InterPro" id="IPR013759">
    <property type="entry name" value="Topo_IIA_B_C"/>
</dbReference>
<dbReference type="OrthoDB" id="276498at2759"/>
<dbReference type="PROSITE" id="PS00177">
    <property type="entry name" value="TOPOISOMERASE_II"/>
    <property type="match status" value="1"/>
</dbReference>
<dbReference type="InterPro" id="IPR001241">
    <property type="entry name" value="Topo_IIA"/>
</dbReference>
<sequence length="907" mass="103500">MKRCAVGIHMLIVNGNFHISRRFCTLSSEQFTKSQKSTIIDPAVECLKYERKSPIEHVLLRPDTYVGSTTPSENRDEWVISEDGHRAEQMSLTYSSALLKIYDEILVNAADNKQRDIQMNEIQVDVDRENCLIAVYNNGRGLPIVVHPTEGIYVPTLIFGNLFTSSNYNDEESKVVGGRNGYGAKLCNIFSEKFMVETSSKECGLTFKQGVIVYNDESFPTDTIHTVEPSDKAGFCVAVIWTNNMRERSEPILTRTTESVDGTRITFRPDMKRFGAVTLDDDICKMFRKRAYDIAGTLRDVTVCYNGEQIKIASFREYVSLYSNKATSNLYVNASRKWQWAVDCSHEGFQQISFVNNIATTGGGTHVNYITDQLVNIIKPLVDTPTNRIRRSAIKHRLWVFVNVLIENPTFNSQSKNILTTPVLNFESKCLCDVSTVQKWAIESGLVEELMNNTFVKKQTQRKSKSPAIENLSNITKLEDANWAGDPILSQECRLFITEGDSAKALAVTGLEVVGRDRYGVFPIMGKPANVSRMSIEKVIASEEITNLLRILGLSYGVDYSAPENRLKLRYGGLIILTDQDEDGSHIKGLIINLLHTFWPQLLRYGFIWSFSTPLVHLGSQTLTFHSIDEFNQWKKDRTDTGKLVLKYYKGLGTSTSKEAREYFSKLDEHLVQFRYENDEDDSKIHLAFDRNRANDRKQWIRERLMDSFLDYPSSRSSTFKEFVDKELFRYSLLDLKAALVTTIVRLAQDFVGTNNLCMLEPVGQFGTRHEGGNDAANSRYIFTKLSPFTRLIFPLEDDNILKYMNEENQLVEPEWYCPIVPLILVNGAEGIATGWYTRVLSHNIFEVIDNVRRLIDGHQLKRMVPSFSDFSGSVKEIYENHYEIHGKFKFVPSLRKNTPFLTYVAL</sequence>
<evidence type="ECO:0000256" key="8">
    <source>
        <dbReference type="ARBA" id="ARBA00023029"/>
    </source>
</evidence>
<dbReference type="GO" id="GO:0000712">
    <property type="term" value="P:resolution of meiotic recombination intermediates"/>
    <property type="evidence" value="ECO:0007669"/>
    <property type="project" value="TreeGrafter"/>
</dbReference>
<dbReference type="Pfam" id="PF16898">
    <property type="entry name" value="TOPRIM_C"/>
    <property type="match status" value="1"/>
</dbReference>
<dbReference type="InterPro" id="IPR050634">
    <property type="entry name" value="DNA_Topoisomerase_II"/>
</dbReference>
<evidence type="ECO:0000256" key="9">
    <source>
        <dbReference type="ARBA" id="ARBA00023125"/>
    </source>
</evidence>
<accession>A0A0D8Y4R8</accession>
<dbReference type="InterPro" id="IPR014721">
    <property type="entry name" value="Ribsml_uS5_D2-typ_fold_subgr"/>
</dbReference>
<dbReference type="GO" id="GO:0006265">
    <property type="term" value="P:DNA topological change"/>
    <property type="evidence" value="ECO:0007669"/>
    <property type="project" value="UniProtKB-UniRule"/>
</dbReference>
<evidence type="ECO:0000256" key="1">
    <source>
        <dbReference type="ARBA" id="ARBA00000185"/>
    </source>
</evidence>
<comment type="cofactor">
    <cofactor evidence="3">
        <name>Mg(2+)</name>
        <dbReference type="ChEBI" id="CHEBI:18420"/>
    </cofactor>
</comment>
<dbReference type="PANTHER" id="PTHR10169:SF38">
    <property type="entry name" value="DNA TOPOISOMERASE 2"/>
    <property type="match status" value="1"/>
</dbReference>
<evidence type="ECO:0000256" key="4">
    <source>
        <dbReference type="ARBA" id="ARBA00011080"/>
    </source>
</evidence>
<dbReference type="SUPFAM" id="SSF56719">
    <property type="entry name" value="Type II DNA topoisomerase"/>
    <property type="match status" value="1"/>
</dbReference>
<reference evidence="16" key="2">
    <citation type="journal article" date="2016" name="Sci. Rep.">
        <title>Dictyocaulus viviparus genome, variome and transcriptome elucidate lungworm biology and support future intervention.</title>
        <authorList>
            <person name="McNulty S.N."/>
            <person name="Strube C."/>
            <person name="Rosa B.A."/>
            <person name="Martin J.C."/>
            <person name="Tyagi R."/>
            <person name="Choi Y.J."/>
            <person name="Wang Q."/>
            <person name="Hallsworth Pepin K."/>
            <person name="Zhang X."/>
            <person name="Ozersky P."/>
            <person name="Wilson R.K."/>
            <person name="Sternberg P.W."/>
            <person name="Gasser R.B."/>
            <person name="Mitreva M."/>
        </authorList>
    </citation>
    <scope>NUCLEOTIDE SEQUENCE [LARGE SCALE GENOMIC DNA]</scope>
    <source>
        <strain evidence="16">HannoverDv2000</strain>
    </source>
</reference>
<comment type="subunit">
    <text evidence="12">Homodimer.</text>
</comment>
<keyword evidence="7" id="KW-0460">Magnesium</keyword>
<dbReference type="FunFam" id="3.40.50.670:FF:000001">
    <property type="entry name" value="DNA topoisomerase 2"/>
    <property type="match status" value="1"/>
</dbReference>
<dbReference type="Pfam" id="PF02518">
    <property type="entry name" value="HATPase_c"/>
    <property type="match status" value="1"/>
</dbReference>
<dbReference type="SUPFAM" id="SSF55874">
    <property type="entry name" value="ATPase domain of HSP90 chaperone/DNA topoisomerase II/histidine kinase"/>
    <property type="match status" value="1"/>
</dbReference>
<dbReference type="GO" id="GO:0003677">
    <property type="term" value="F:DNA binding"/>
    <property type="evidence" value="ECO:0007669"/>
    <property type="project" value="UniProtKB-UniRule"/>
</dbReference>
<evidence type="ECO:0000313" key="15">
    <source>
        <dbReference type="EMBL" id="KJH51004.1"/>
    </source>
</evidence>
<dbReference type="InterPro" id="IPR020568">
    <property type="entry name" value="Ribosomal_Su5_D2-typ_SF"/>
</dbReference>
<dbReference type="EMBL" id="KN716193">
    <property type="protein sequence ID" value="KJH51004.1"/>
    <property type="molecule type" value="Genomic_DNA"/>
</dbReference>
<dbReference type="GO" id="GO:0003918">
    <property type="term" value="F:DNA topoisomerase type II (double strand cut, ATP-hydrolyzing) activity"/>
    <property type="evidence" value="ECO:0007669"/>
    <property type="project" value="UniProtKB-UniRule"/>
</dbReference>
<dbReference type="STRING" id="29172.A0A0D8Y4R8"/>
<evidence type="ECO:0000256" key="5">
    <source>
        <dbReference type="ARBA" id="ARBA00022741"/>
    </source>
</evidence>
<dbReference type="PRINTS" id="PR00418">
    <property type="entry name" value="TPI2FAMILY"/>
</dbReference>
<organism evidence="15 16">
    <name type="scientific">Dictyocaulus viviparus</name>
    <name type="common">Bovine lungworm</name>
    <dbReference type="NCBI Taxonomy" id="29172"/>
    <lineage>
        <taxon>Eukaryota</taxon>
        <taxon>Metazoa</taxon>
        <taxon>Ecdysozoa</taxon>
        <taxon>Nematoda</taxon>
        <taxon>Chromadorea</taxon>
        <taxon>Rhabditida</taxon>
        <taxon>Rhabditina</taxon>
        <taxon>Rhabditomorpha</taxon>
        <taxon>Strongyloidea</taxon>
        <taxon>Metastrongylidae</taxon>
        <taxon>Dictyocaulus</taxon>
    </lineage>
</organism>
<dbReference type="InterPro" id="IPR006171">
    <property type="entry name" value="TOPRIM_dom"/>
</dbReference>
<comment type="catalytic activity">
    <reaction evidence="1 11 12">
        <text>ATP-dependent breakage, passage and rejoining of double-stranded DNA.</text>
        <dbReference type="EC" id="5.6.2.2"/>
    </reaction>
</comment>
<evidence type="ECO:0000256" key="10">
    <source>
        <dbReference type="ARBA" id="ARBA00023235"/>
    </source>
</evidence>
<dbReference type="InterPro" id="IPR018522">
    <property type="entry name" value="TopoIIA_CS"/>
</dbReference>
<dbReference type="Gene3D" id="3.30.565.10">
    <property type="entry name" value="Histidine kinase-like ATPase, C-terminal domain"/>
    <property type="match status" value="1"/>
</dbReference>
<name>A0A0D8Y4R8_DICVI</name>
<protein>
    <recommendedName>
        <fullName evidence="12">DNA topoisomerase 2</fullName>
        <ecNumber evidence="12">5.6.2.2</ecNumber>
    </recommendedName>
</protein>
<dbReference type="Pfam" id="PF01751">
    <property type="entry name" value="Toprim"/>
    <property type="match status" value="1"/>
</dbReference>
<evidence type="ECO:0000256" key="7">
    <source>
        <dbReference type="ARBA" id="ARBA00022842"/>
    </source>
</evidence>
<evidence type="ECO:0000256" key="12">
    <source>
        <dbReference type="RuleBase" id="RU362094"/>
    </source>
</evidence>
<dbReference type="SUPFAM" id="SSF54211">
    <property type="entry name" value="Ribosomal protein S5 domain 2-like"/>
    <property type="match status" value="1"/>
</dbReference>
<dbReference type="InterPro" id="IPR013758">
    <property type="entry name" value="Topo_IIA_A/C_ab"/>
</dbReference>
<dbReference type="SMART" id="SM00434">
    <property type="entry name" value="TOP4c"/>
    <property type="match status" value="1"/>
</dbReference>
<keyword evidence="16" id="KW-1185">Reference proteome</keyword>
<keyword evidence="8 11" id="KW-0799">Topoisomerase</keyword>
<dbReference type="InterPro" id="IPR001154">
    <property type="entry name" value="TopoII_euk"/>
</dbReference>